<dbReference type="OrthoDB" id="6132759at2759"/>
<protein>
    <recommendedName>
        <fullName evidence="11">Urea active transporter</fullName>
    </recommendedName>
</protein>
<evidence type="ECO:0008006" key="11">
    <source>
        <dbReference type="Google" id="ProtNLM"/>
    </source>
</evidence>
<feature type="compositionally biased region" description="Basic and acidic residues" evidence="7">
    <location>
        <begin position="552"/>
        <end position="562"/>
    </location>
</feature>
<dbReference type="AlphaFoldDB" id="A0A4C2E7J9"/>
<dbReference type="InterPro" id="IPR031155">
    <property type="entry name" value="DUR"/>
</dbReference>
<keyword evidence="10" id="KW-1185">Reference proteome</keyword>
<evidence type="ECO:0000256" key="6">
    <source>
        <dbReference type="RuleBase" id="RU362091"/>
    </source>
</evidence>
<dbReference type="PROSITE" id="PS50283">
    <property type="entry name" value="NA_SOLUT_SYMP_3"/>
    <property type="match status" value="1"/>
</dbReference>
<feature type="transmembrane region" description="Helical" evidence="8">
    <location>
        <begin position="166"/>
        <end position="185"/>
    </location>
</feature>
<dbReference type="Pfam" id="PF00474">
    <property type="entry name" value="SSF"/>
    <property type="match status" value="1"/>
</dbReference>
<keyword evidence="5 8" id="KW-0472">Membrane</keyword>
<feature type="transmembrane region" description="Helical" evidence="8">
    <location>
        <begin position="451"/>
        <end position="471"/>
    </location>
</feature>
<comment type="caution">
    <text evidence="9">The sequence shown here is derived from an EMBL/GenBank/DDBJ whole genome shotgun (WGS) entry which is preliminary data.</text>
</comment>
<dbReference type="Gene3D" id="1.20.1730.10">
    <property type="entry name" value="Sodium/glucose cotransporter"/>
    <property type="match status" value="1"/>
</dbReference>
<feature type="transmembrane region" description="Helical" evidence="8">
    <location>
        <begin position="197"/>
        <end position="218"/>
    </location>
</feature>
<organism evidence="9 10">
    <name type="scientific">Zygosaccharomyces mellis</name>
    <dbReference type="NCBI Taxonomy" id="42258"/>
    <lineage>
        <taxon>Eukaryota</taxon>
        <taxon>Fungi</taxon>
        <taxon>Dikarya</taxon>
        <taxon>Ascomycota</taxon>
        <taxon>Saccharomycotina</taxon>
        <taxon>Saccharomycetes</taxon>
        <taxon>Saccharomycetales</taxon>
        <taxon>Saccharomycetaceae</taxon>
        <taxon>Zygosaccharomyces</taxon>
    </lineage>
</organism>
<gene>
    <name evidence="9" type="ORF">ZYGM_000649</name>
</gene>
<feature type="transmembrane region" description="Helical" evidence="8">
    <location>
        <begin position="87"/>
        <end position="105"/>
    </location>
</feature>
<evidence type="ECO:0000256" key="3">
    <source>
        <dbReference type="ARBA" id="ARBA00022692"/>
    </source>
</evidence>
<dbReference type="GO" id="GO:0005886">
    <property type="term" value="C:plasma membrane"/>
    <property type="evidence" value="ECO:0007669"/>
    <property type="project" value="TreeGrafter"/>
</dbReference>
<feature type="transmembrane region" description="Helical" evidence="8">
    <location>
        <begin position="52"/>
        <end position="75"/>
    </location>
</feature>
<reference evidence="9 10" key="1">
    <citation type="submission" date="2019-01" db="EMBL/GenBank/DDBJ databases">
        <title>Draft Genome Sequencing of Zygosaccharomyces mellis Ca-7.</title>
        <authorList>
            <person name="Shiwa Y."/>
            <person name="Kanesaki Y."/>
            <person name="Ishige T."/>
            <person name="Mura K."/>
            <person name="Hori T."/>
            <person name="Tamura T."/>
        </authorList>
    </citation>
    <scope>NUCLEOTIDE SEQUENCE [LARGE SCALE GENOMIC DNA]</scope>
    <source>
        <strain evidence="9 10">Ca-7</strain>
    </source>
</reference>
<feature type="transmembrane region" description="Helical" evidence="8">
    <location>
        <begin position="134"/>
        <end position="160"/>
    </location>
</feature>
<keyword evidence="4 8" id="KW-1133">Transmembrane helix</keyword>
<dbReference type="InterPro" id="IPR038377">
    <property type="entry name" value="Na/Glc_symporter_sf"/>
</dbReference>
<feature type="compositionally biased region" description="Polar residues" evidence="7">
    <location>
        <begin position="569"/>
        <end position="582"/>
    </location>
</feature>
<feature type="transmembrane region" description="Helical" evidence="8">
    <location>
        <begin position="628"/>
        <end position="647"/>
    </location>
</feature>
<feature type="transmembrane region" description="Helical" evidence="8">
    <location>
        <begin position="349"/>
        <end position="379"/>
    </location>
</feature>
<feature type="compositionally biased region" description="Basic and acidic residues" evidence="7">
    <location>
        <begin position="585"/>
        <end position="598"/>
    </location>
</feature>
<evidence type="ECO:0000256" key="4">
    <source>
        <dbReference type="ARBA" id="ARBA00022989"/>
    </source>
</evidence>
<feature type="transmembrane region" description="Helical" evidence="8">
    <location>
        <begin position="425"/>
        <end position="444"/>
    </location>
</feature>
<evidence type="ECO:0000256" key="5">
    <source>
        <dbReference type="ARBA" id="ARBA00023136"/>
    </source>
</evidence>
<comment type="similarity">
    <text evidence="2 6">Belongs to the sodium:solute symporter (SSF) (TC 2.A.21) family.</text>
</comment>
<feature type="transmembrane region" description="Helical" evidence="8">
    <location>
        <begin position="12"/>
        <end position="31"/>
    </location>
</feature>
<name>A0A4C2E7J9_9SACH</name>
<comment type="subcellular location">
    <subcellularLocation>
        <location evidence="1">Membrane</location>
        <topology evidence="1">Multi-pass membrane protein</topology>
    </subcellularLocation>
</comment>
<evidence type="ECO:0000256" key="8">
    <source>
        <dbReference type="SAM" id="Phobius"/>
    </source>
</evidence>
<sequence>MHASLSQGVGYGVITGLGAFFAIVMNLVTLLQNRFSKSKVGGADEFTAASRNVPLALMIVSIVSTWCWSLTLLQSATESYSYGVSGGYLYAVGGAIQVSVFSIVASKVKANANLVTTFPEAGYLRFGTLGHLTYLWCGLCCNTIVSSVILLGGSAVFNALTGMNSYAALYLLPLMCAIYVYFGGLRATFISDAAHTFPLLIFLIIFTFVIYCGGSSKIGSPGKMWELLSEVAHHDPVGSNYHGSFLTFRSKDGGIFLFITIITGFGIVVLDQAYWSRAIASQSLKTSKAYFIGACCWFVIPWSMGLVLGLGARAASLMPGFPSLNTEEVTAGLSAVAGASFLLGKAGSVMILLMVFLSVTSAFSGELIATSTLLSYDVYKKYLKKDATPQQVLLASKMSVFLWAVFAGGISCVFQRIGISMGWLYNFYGCATSSGVFPVALTFTWSKLNKWGAISGCLSGMAIALAVWLGTCKAIMGEINVDNLSDRWVSFAGNATALFSGGIISIVVSLIWPQEFDWNDIRNKSILTAETEKLTFERESGDVTEIEEHYLPSSDDKQEFKSPSKPGESFSSNSSKNRQGSGNDILKEEEREEYRDLENSDSLENLEIIDVPREENIPLTKLNRQFKVFSGLALAFAFAVSVCIPVPQIASPYVYSKGFFTFVVVANIIWMFITFSVCVIWPLFESGKFIYHLINRSKDKEPIVFETSGSRSDSGIGPDQVE</sequence>
<evidence type="ECO:0000313" key="10">
    <source>
        <dbReference type="Proteomes" id="UP000301737"/>
    </source>
</evidence>
<accession>A0A4C2E7J9</accession>
<evidence type="ECO:0000256" key="7">
    <source>
        <dbReference type="SAM" id="MobiDB-lite"/>
    </source>
</evidence>
<feature type="transmembrane region" description="Helical" evidence="8">
    <location>
        <begin position="290"/>
        <end position="312"/>
    </location>
</feature>
<dbReference type="EMBL" id="BIMX01000013">
    <property type="protein sequence ID" value="GCE99773.1"/>
    <property type="molecule type" value="Genomic_DNA"/>
</dbReference>
<feature type="transmembrane region" description="Helical" evidence="8">
    <location>
        <begin position="491"/>
        <end position="512"/>
    </location>
</feature>
<feature type="transmembrane region" description="Helical" evidence="8">
    <location>
        <begin position="659"/>
        <end position="684"/>
    </location>
</feature>
<feature type="region of interest" description="Disordered" evidence="7">
    <location>
        <begin position="552"/>
        <end position="598"/>
    </location>
</feature>
<keyword evidence="3 8" id="KW-0812">Transmembrane</keyword>
<evidence type="ECO:0000256" key="2">
    <source>
        <dbReference type="ARBA" id="ARBA00006434"/>
    </source>
</evidence>
<dbReference type="CDD" id="cd11476">
    <property type="entry name" value="SLC5sbd_DUR3"/>
    <property type="match status" value="1"/>
</dbReference>
<evidence type="ECO:0000313" key="9">
    <source>
        <dbReference type="EMBL" id="GCE99773.1"/>
    </source>
</evidence>
<feature type="transmembrane region" description="Helical" evidence="8">
    <location>
        <begin position="253"/>
        <end position="270"/>
    </location>
</feature>
<dbReference type="GO" id="GO:0015204">
    <property type="term" value="F:urea transmembrane transporter activity"/>
    <property type="evidence" value="ECO:0007669"/>
    <property type="project" value="InterPro"/>
</dbReference>
<dbReference type="PANTHER" id="PTHR46154:SF2">
    <property type="entry name" value="SOLUTE SYMPORTER FAMILY TRANSPORTER (AFU_ORTHOLOGUE AFUA_6G03200)"/>
    <property type="match status" value="1"/>
</dbReference>
<proteinExistence type="inferred from homology"/>
<dbReference type="PANTHER" id="PTHR46154">
    <property type="match status" value="1"/>
</dbReference>
<evidence type="ECO:0000256" key="1">
    <source>
        <dbReference type="ARBA" id="ARBA00004141"/>
    </source>
</evidence>
<dbReference type="Proteomes" id="UP000301737">
    <property type="component" value="Unassembled WGS sequence"/>
</dbReference>
<dbReference type="InterPro" id="IPR001734">
    <property type="entry name" value="Na/solute_symporter"/>
</dbReference>
<feature type="transmembrane region" description="Helical" evidence="8">
    <location>
        <begin position="400"/>
        <end position="419"/>
    </location>
</feature>